<dbReference type="Gene3D" id="3.30.230.10">
    <property type="match status" value="1"/>
</dbReference>
<keyword evidence="8" id="KW-0460">Magnesium</keyword>
<dbReference type="NCBIfam" id="TIGR00131">
    <property type="entry name" value="gal_kin"/>
    <property type="match status" value="1"/>
</dbReference>
<dbReference type="InterPro" id="IPR019741">
    <property type="entry name" value="Galactokinase_CS"/>
</dbReference>
<feature type="domain" description="GHMP kinase C-terminal" evidence="13">
    <location>
        <begin position="286"/>
        <end position="361"/>
    </location>
</feature>
<name>A0A1M5EB44_SALEC</name>
<keyword evidence="2" id="KW-0963">Cytoplasm</keyword>
<evidence type="ECO:0000256" key="10">
    <source>
        <dbReference type="ARBA" id="ARBA00023277"/>
    </source>
</evidence>
<keyword evidence="16" id="KW-1185">Reference proteome</keyword>
<dbReference type="InterPro" id="IPR006204">
    <property type="entry name" value="GHMP_kinase_N_dom"/>
</dbReference>
<dbReference type="STRING" id="1073325.SAMN05444483_102302"/>
<comment type="similarity">
    <text evidence="1">Belongs to the GHMP kinase family. GalK subfamily.</text>
</comment>
<dbReference type="Pfam" id="PF08544">
    <property type="entry name" value="GHMP_kinases_C"/>
    <property type="match status" value="1"/>
</dbReference>
<dbReference type="GO" id="GO:0005524">
    <property type="term" value="F:ATP binding"/>
    <property type="evidence" value="ECO:0007669"/>
    <property type="project" value="UniProtKB-UniRule"/>
</dbReference>
<evidence type="ECO:0000256" key="3">
    <source>
        <dbReference type="ARBA" id="ARBA00022679"/>
    </source>
</evidence>
<keyword evidence="3" id="KW-0808">Transferase</keyword>
<evidence type="ECO:0000256" key="8">
    <source>
        <dbReference type="ARBA" id="ARBA00022842"/>
    </source>
</evidence>
<evidence type="ECO:0000256" key="9">
    <source>
        <dbReference type="ARBA" id="ARBA00023144"/>
    </source>
</evidence>
<dbReference type="EMBL" id="FQVT01000002">
    <property type="protein sequence ID" value="SHF76417.1"/>
    <property type="molecule type" value="Genomic_DNA"/>
</dbReference>
<evidence type="ECO:0000259" key="13">
    <source>
        <dbReference type="Pfam" id="PF08544"/>
    </source>
</evidence>
<evidence type="ECO:0000256" key="11">
    <source>
        <dbReference type="NCBIfam" id="TIGR00131"/>
    </source>
</evidence>
<dbReference type="SUPFAM" id="SSF54211">
    <property type="entry name" value="Ribosomal protein S5 domain 2-like"/>
    <property type="match status" value="1"/>
</dbReference>
<dbReference type="Pfam" id="PF10509">
    <property type="entry name" value="GalKase_gal_bdg"/>
    <property type="match status" value="1"/>
</dbReference>
<dbReference type="GO" id="GO:0046872">
    <property type="term" value="F:metal ion binding"/>
    <property type="evidence" value="ECO:0007669"/>
    <property type="project" value="UniProtKB-KW"/>
</dbReference>
<dbReference type="GO" id="GO:0005829">
    <property type="term" value="C:cytosol"/>
    <property type="evidence" value="ECO:0007669"/>
    <property type="project" value="TreeGrafter"/>
</dbReference>
<reference evidence="16" key="1">
    <citation type="submission" date="2016-11" db="EMBL/GenBank/DDBJ databases">
        <authorList>
            <person name="Varghese N."/>
            <person name="Submissions S."/>
        </authorList>
    </citation>
    <scope>NUCLEOTIDE SEQUENCE [LARGE SCALE GENOMIC DNA]</scope>
    <source>
        <strain evidence="16">DSM 24579</strain>
    </source>
</reference>
<dbReference type="FunFam" id="3.30.230.10:FF:000017">
    <property type="entry name" value="Galactokinase"/>
    <property type="match status" value="1"/>
</dbReference>
<evidence type="ECO:0000259" key="12">
    <source>
        <dbReference type="Pfam" id="PF00288"/>
    </source>
</evidence>
<evidence type="ECO:0000256" key="6">
    <source>
        <dbReference type="ARBA" id="ARBA00022777"/>
    </source>
</evidence>
<gene>
    <name evidence="15" type="ORF">SAMN05444483_102302</name>
</gene>
<dbReference type="InterPro" id="IPR006206">
    <property type="entry name" value="Mevalonate/galactokinase"/>
</dbReference>
<evidence type="ECO:0000259" key="14">
    <source>
        <dbReference type="Pfam" id="PF10509"/>
    </source>
</evidence>
<feature type="domain" description="Galactokinase N-terminal" evidence="14">
    <location>
        <begin position="23"/>
        <end position="59"/>
    </location>
</feature>
<dbReference type="GO" id="GO:0004335">
    <property type="term" value="F:galactokinase activity"/>
    <property type="evidence" value="ECO:0007669"/>
    <property type="project" value="UniProtKB-UniRule"/>
</dbReference>
<keyword evidence="10" id="KW-0119">Carbohydrate metabolism</keyword>
<dbReference type="SUPFAM" id="SSF55060">
    <property type="entry name" value="GHMP Kinase, C-terminal domain"/>
    <property type="match status" value="1"/>
</dbReference>
<feature type="domain" description="GHMP kinase N-terminal" evidence="12">
    <location>
        <begin position="94"/>
        <end position="181"/>
    </location>
</feature>
<dbReference type="InterPro" id="IPR019539">
    <property type="entry name" value="GalKase_N"/>
</dbReference>
<protein>
    <recommendedName>
        <fullName evidence="11">Galactokinase</fullName>
        <ecNumber evidence="11">2.7.1.6</ecNumber>
    </recommendedName>
</protein>
<evidence type="ECO:0000313" key="15">
    <source>
        <dbReference type="EMBL" id="SHF76417.1"/>
    </source>
</evidence>
<dbReference type="InterPro" id="IPR020568">
    <property type="entry name" value="Ribosomal_Su5_D2-typ_SF"/>
</dbReference>
<dbReference type="Proteomes" id="UP000183945">
    <property type="component" value="Unassembled WGS sequence"/>
</dbReference>
<dbReference type="Pfam" id="PF00288">
    <property type="entry name" value="GHMP_kinases_N"/>
    <property type="match status" value="1"/>
</dbReference>
<evidence type="ECO:0000313" key="16">
    <source>
        <dbReference type="Proteomes" id="UP000183945"/>
    </source>
</evidence>
<dbReference type="PIRSF" id="PIRSF000530">
    <property type="entry name" value="Galactokinase"/>
    <property type="match status" value="1"/>
</dbReference>
<keyword evidence="5" id="KW-0547">Nucleotide-binding</keyword>
<keyword evidence="9" id="KW-0299">Galactose metabolism</keyword>
<evidence type="ECO:0000256" key="2">
    <source>
        <dbReference type="ARBA" id="ARBA00022490"/>
    </source>
</evidence>
<dbReference type="PROSITE" id="PS00106">
    <property type="entry name" value="GALACTOKINASE"/>
    <property type="match status" value="1"/>
</dbReference>
<dbReference type="FunFam" id="3.30.70.890:FF:000001">
    <property type="entry name" value="Galactokinase"/>
    <property type="match status" value="1"/>
</dbReference>
<evidence type="ECO:0000256" key="4">
    <source>
        <dbReference type="ARBA" id="ARBA00022723"/>
    </source>
</evidence>
<dbReference type="OrthoDB" id="250531at2"/>
<dbReference type="Gene3D" id="3.30.70.890">
    <property type="entry name" value="GHMP kinase, C-terminal domain"/>
    <property type="match status" value="1"/>
</dbReference>
<dbReference type="PANTHER" id="PTHR10457">
    <property type="entry name" value="MEVALONATE KINASE/GALACTOKINASE"/>
    <property type="match status" value="1"/>
</dbReference>
<dbReference type="AlphaFoldDB" id="A0A1M5EB44"/>
<dbReference type="InterPro" id="IPR000705">
    <property type="entry name" value="Galactokinase"/>
</dbReference>
<dbReference type="PANTHER" id="PTHR10457:SF7">
    <property type="entry name" value="GALACTOKINASE-RELATED"/>
    <property type="match status" value="1"/>
</dbReference>
<proteinExistence type="inferred from homology"/>
<keyword evidence="6 15" id="KW-0418">Kinase</keyword>
<sequence>MPLQPQNMKKNCPEDFKNFTAEIKVASPGRINLIGEHTDYNNGFVMPSAIDKKIYFEMAKNDTDNLARIYSETFDTYVEWDLANIKKSENSWENYLLGVIDEINKLGKTFSGLNCIINSELPIGAGISSSAALECGFAGGLNELFGLGLSKMDIVKLSQRAENNFVGSNCGIMDQFASVMSKKDHFIKLDCDSLTSTFIPAKLNNYKLLLINTNVSHNLADSEYNTRRQECEDAVAVIQKEYPEVSSLRQVSFEMLQEFKGKIAPVPFKRCRYVLEENKRVTATEKALKNDDLAAAGKLMYASHRGLQHDYEVSCKELDFLVDFSEDKEYIHGSRMMGGGFGGCTINLIEADKIEAYFAEVKSAYTKAFDREPSQIIVVPDEGTIVTKLQ</sequence>
<evidence type="ECO:0000256" key="5">
    <source>
        <dbReference type="ARBA" id="ARBA00022741"/>
    </source>
</evidence>
<dbReference type="GO" id="GO:0006012">
    <property type="term" value="P:galactose metabolic process"/>
    <property type="evidence" value="ECO:0007669"/>
    <property type="project" value="UniProtKB-UniRule"/>
</dbReference>
<dbReference type="InterPro" id="IPR036554">
    <property type="entry name" value="GHMP_kinase_C_sf"/>
</dbReference>
<evidence type="ECO:0000256" key="7">
    <source>
        <dbReference type="ARBA" id="ARBA00022840"/>
    </source>
</evidence>
<dbReference type="PRINTS" id="PR00473">
    <property type="entry name" value="GALCTOKINASE"/>
</dbReference>
<evidence type="ECO:0000256" key="1">
    <source>
        <dbReference type="ARBA" id="ARBA00006566"/>
    </source>
</evidence>
<keyword evidence="4" id="KW-0479">Metal-binding</keyword>
<dbReference type="InterPro" id="IPR014721">
    <property type="entry name" value="Ribsml_uS5_D2-typ_fold_subgr"/>
</dbReference>
<keyword evidence="7" id="KW-0067">ATP-binding</keyword>
<organism evidence="15 16">
    <name type="scientific">Salegentibacter echinorum</name>
    <dbReference type="NCBI Taxonomy" id="1073325"/>
    <lineage>
        <taxon>Bacteria</taxon>
        <taxon>Pseudomonadati</taxon>
        <taxon>Bacteroidota</taxon>
        <taxon>Flavobacteriia</taxon>
        <taxon>Flavobacteriales</taxon>
        <taxon>Flavobacteriaceae</taxon>
        <taxon>Salegentibacter</taxon>
    </lineage>
</organism>
<dbReference type="InterPro" id="IPR013750">
    <property type="entry name" value="GHMP_kinase_C_dom"/>
</dbReference>
<dbReference type="PRINTS" id="PR00959">
    <property type="entry name" value="MEVGALKINASE"/>
</dbReference>
<accession>A0A1M5EB44</accession>
<dbReference type="EC" id="2.7.1.6" evidence="11"/>